<sequence>MKFLGNVLATIIGIFVFFMLFFFGILIIGAIFGGESEGVKVKSNSVIELNLEDIKNDYAGKYKDPWMTIFSENKKVGLTDIINAVEKAKTDDDIKGISILNNNSSLGMAQSKALRDALEDFKKSGKFVMAYANSYSQKEYYLNSVANTVYLNPVGDMDFKGLSAEIMFFKEFQEKSGLKMEVIRHGKYKSAVEPFLENKMSDANREQVTALLNSVWTSIVTDISKSRNISVAELNEIANGLLARTPEMAKAEKLVDVIAYEDVYHNAIKNILKVDKDEDYNKVTILDYAKNVATTSKISDGKDQIAIIYAQGEIMSGEGDVNTIGEGSMRRSLQEARKNKDVKAIVLRINSPGGSALTSDLIWREIELTKKVKPVVVSMGNYAASGGYYIACNANTIFAENNTITGSIGVFGILPNFTQLATKIGINTEQVKTHENAANYSPFVPLDEKFKAVTLEGVEHIYKTFVTHVAQGRKMTFAQVDAIAQGRVWSGSEALKKGLVDKIGGLDDAIDEAARIAKTKNYSTQNYPEYEKNFKDILESLPFANSKADFIKEEIGEENYKIMEQIKRLQSQKGVQAMMPFEINVQ</sequence>
<protein>
    <submittedName>
        <fullName evidence="9">Signal peptide peptidase SppA</fullName>
        <ecNumber evidence="9">3.4.21.-</ecNumber>
    </submittedName>
</protein>
<dbReference type="InterPro" id="IPR004634">
    <property type="entry name" value="Pept_S49_pIV"/>
</dbReference>
<evidence type="ECO:0000313" key="9">
    <source>
        <dbReference type="EMBL" id="MFE3869985.1"/>
    </source>
</evidence>
<feature type="domain" description="Peptidase S49" evidence="8">
    <location>
        <begin position="121"/>
        <end position="268"/>
    </location>
</feature>
<evidence type="ECO:0000256" key="3">
    <source>
        <dbReference type="ARBA" id="ARBA00022670"/>
    </source>
</evidence>
<dbReference type="InterPro" id="IPR002142">
    <property type="entry name" value="Peptidase_S49"/>
</dbReference>
<dbReference type="InterPro" id="IPR047217">
    <property type="entry name" value="S49_SppA_67K_type_N"/>
</dbReference>
<dbReference type="PIRSF" id="PIRSF001217">
    <property type="entry name" value="Protease_4_SppA"/>
    <property type="match status" value="1"/>
</dbReference>
<comment type="similarity">
    <text evidence="2">Belongs to the peptidase S49 family.</text>
</comment>
<dbReference type="CDD" id="cd07023">
    <property type="entry name" value="S49_Sppa_N_C"/>
    <property type="match status" value="1"/>
</dbReference>
<dbReference type="CDD" id="cd07018">
    <property type="entry name" value="S49_SppA_67K_type"/>
    <property type="match status" value="1"/>
</dbReference>
<reference evidence="9 10" key="1">
    <citation type="submission" date="2024-06" db="EMBL/GenBank/DDBJ databases">
        <title>Flavobacterium spp. isolated from glacier.</title>
        <authorList>
            <person name="Han D."/>
        </authorList>
    </citation>
    <scope>NUCLEOTIDE SEQUENCE [LARGE SCALE GENOMIC DNA]</scope>
    <source>
        <strain evidence="9 10">ZS1P70</strain>
    </source>
</reference>
<dbReference type="InterPro" id="IPR047272">
    <property type="entry name" value="S49_SppA_C"/>
</dbReference>
<evidence type="ECO:0000256" key="4">
    <source>
        <dbReference type="ARBA" id="ARBA00022801"/>
    </source>
</evidence>
<evidence type="ECO:0000256" key="7">
    <source>
        <dbReference type="SAM" id="Phobius"/>
    </source>
</evidence>
<evidence type="ECO:0000313" key="10">
    <source>
        <dbReference type="Proteomes" id="UP001600107"/>
    </source>
</evidence>
<keyword evidence="10" id="KW-1185">Reference proteome</keyword>
<dbReference type="Gene3D" id="3.90.226.10">
    <property type="entry name" value="2-enoyl-CoA Hydratase, Chain A, domain 1"/>
    <property type="match status" value="3"/>
</dbReference>
<evidence type="ECO:0000256" key="6">
    <source>
        <dbReference type="ARBA" id="ARBA00023136"/>
    </source>
</evidence>
<keyword evidence="6 7" id="KW-0472">Membrane</keyword>
<feature type="transmembrane region" description="Helical" evidence="7">
    <location>
        <begin position="7"/>
        <end position="32"/>
    </location>
</feature>
<keyword evidence="3" id="KW-0645">Protease</keyword>
<evidence type="ECO:0000256" key="1">
    <source>
        <dbReference type="ARBA" id="ARBA00004370"/>
    </source>
</evidence>
<dbReference type="InterPro" id="IPR029045">
    <property type="entry name" value="ClpP/crotonase-like_dom_sf"/>
</dbReference>
<evidence type="ECO:0000256" key="5">
    <source>
        <dbReference type="ARBA" id="ARBA00022825"/>
    </source>
</evidence>
<dbReference type="RefSeq" id="WP_379849396.1">
    <property type="nucleotide sequence ID" value="NZ_JBHZPY010000001.1"/>
</dbReference>
<name>A0ABW6I2F7_9FLAO</name>
<evidence type="ECO:0000259" key="8">
    <source>
        <dbReference type="Pfam" id="PF01343"/>
    </source>
</evidence>
<dbReference type="SUPFAM" id="SSF52096">
    <property type="entry name" value="ClpP/crotonase"/>
    <property type="match status" value="2"/>
</dbReference>
<comment type="subcellular location">
    <subcellularLocation>
        <location evidence="1">Membrane</location>
    </subcellularLocation>
</comment>
<gene>
    <name evidence="9" type="primary">sppA</name>
    <name evidence="9" type="ORF">ACFX5F_01950</name>
</gene>
<dbReference type="InterPro" id="IPR004635">
    <property type="entry name" value="Pept_S49_SppA"/>
</dbReference>
<dbReference type="EC" id="3.4.21.-" evidence="9"/>
<dbReference type="Proteomes" id="UP001600107">
    <property type="component" value="Unassembled WGS sequence"/>
</dbReference>
<comment type="caution">
    <text evidence="9">The sequence shown here is derived from an EMBL/GenBank/DDBJ whole genome shotgun (WGS) entry which is preliminary data.</text>
</comment>
<organism evidence="9 10">
    <name type="scientific">Flavobacterium zhoui</name>
    <dbReference type="NCBI Taxonomy" id="3230414"/>
    <lineage>
        <taxon>Bacteria</taxon>
        <taxon>Pseudomonadati</taxon>
        <taxon>Bacteroidota</taxon>
        <taxon>Flavobacteriia</taxon>
        <taxon>Flavobacteriales</taxon>
        <taxon>Flavobacteriaceae</taxon>
        <taxon>Flavobacterium</taxon>
    </lineage>
</organism>
<dbReference type="GO" id="GO:0016787">
    <property type="term" value="F:hydrolase activity"/>
    <property type="evidence" value="ECO:0007669"/>
    <property type="project" value="UniProtKB-KW"/>
</dbReference>
<dbReference type="NCBIfam" id="TIGR00705">
    <property type="entry name" value="SppA_67K"/>
    <property type="match status" value="1"/>
</dbReference>
<dbReference type="EMBL" id="JBHZPY010000001">
    <property type="protein sequence ID" value="MFE3869985.1"/>
    <property type="molecule type" value="Genomic_DNA"/>
</dbReference>
<keyword evidence="7" id="KW-1133">Transmembrane helix</keyword>
<dbReference type="PANTHER" id="PTHR33209">
    <property type="entry name" value="PROTEASE 4"/>
    <property type="match status" value="1"/>
</dbReference>
<proteinExistence type="inferred from homology"/>
<dbReference type="Pfam" id="PF01343">
    <property type="entry name" value="Peptidase_S49"/>
    <property type="match status" value="2"/>
</dbReference>
<accession>A0ABW6I2F7</accession>
<feature type="domain" description="Peptidase S49" evidence="8">
    <location>
        <begin position="369"/>
        <end position="518"/>
    </location>
</feature>
<dbReference type="PANTHER" id="PTHR33209:SF1">
    <property type="entry name" value="PEPTIDASE S49 DOMAIN-CONTAINING PROTEIN"/>
    <property type="match status" value="1"/>
</dbReference>
<keyword evidence="7" id="KW-0812">Transmembrane</keyword>
<keyword evidence="4 9" id="KW-0378">Hydrolase</keyword>
<dbReference type="NCBIfam" id="TIGR00706">
    <property type="entry name" value="SppA_dom"/>
    <property type="match status" value="1"/>
</dbReference>
<evidence type="ECO:0000256" key="2">
    <source>
        <dbReference type="ARBA" id="ARBA00008683"/>
    </source>
</evidence>
<keyword evidence="5" id="KW-0720">Serine protease</keyword>